<dbReference type="PANTHER" id="PTHR47053:SF1">
    <property type="entry name" value="MUREIN DD-ENDOPEPTIDASE MEPH-RELATED"/>
    <property type="match status" value="1"/>
</dbReference>
<dbReference type="AlphaFoldDB" id="A0A9D1PFS5"/>
<dbReference type="SMART" id="SM00287">
    <property type="entry name" value="SH3b"/>
    <property type="match status" value="2"/>
</dbReference>
<evidence type="ECO:0000313" key="8">
    <source>
        <dbReference type="Proteomes" id="UP000886808"/>
    </source>
</evidence>
<comment type="similarity">
    <text evidence="1">Belongs to the peptidase C40 family.</text>
</comment>
<dbReference type="PROSITE" id="PS51781">
    <property type="entry name" value="SH3B"/>
    <property type="match status" value="1"/>
</dbReference>
<dbReference type="Pfam" id="PF00877">
    <property type="entry name" value="NLPC_P60"/>
    <property type="match status" value="1"/>
</dbReference>
<comment type="caution">
    <text evidence="7">The sequence shown here is derived from an EMBL/GenBank/DDBJ whole genome shotgun (WGS) entry which is preliminary data.</text>
</comment>
<proteinExistence type="inferred from homology"/>
<dbReference type="SUPFAM" id="SSF50044">
    <property type="entry name" value="SH3-domain"/>
    <property type="match status" value="1"/>
</dbReference>
<evidence type="ECO:0000259" key="6">
    <source>
        <dbReference type="PROSITE" id="PS51935"/>
    </source>
</evidence>
<evidence type="ECO:0000259" key="5">
    <source>
        <dbReference type="PROSITE" id="PS51781"/>
    </source>
</evidence>
<dbReference type="PROSITE" id="PS51935">
    <property type="entry name" value="NLPC_P60"/>
    <property type="match status" value="1"/>
</dbReference>
<dbReference type="InterPro" id="IPR038765">
    <property type="entry name" value="Papain-like_cys_pep_sf"/>
</dbReference>
<evidence type="ECO:0000256" key="2">
    <source>
        <dbReference type="ARBA" id="ARBA00022670"/>
    </source>
</evidence>
<dbReference type="GO" id="GO:0008234">
    <property type="term" value="F:cysteine-type peptidase activity"/>
    <property type="evidence" value="ECO:0007669"/>
    <property type="project" value="UniProtKB-KW"/>
</dbReference>
<accession>A0A9D1PFS5</accession>
<dbReference type="Pfam" id="PF08239">
    <property type="entry name" value="SH3_3"/>
    <property type="match status" value="2"/>
</dbReference>
<dbReference type="Gene3D" id="2.30.30.40">
    <property type="entry name" value="SH3 Domains"/>
    <property type="match status" value="2"/>
</dbReference>
<dbReference type="EMBL" id="DXIE01000003">
    <property type="protein sequence ID" value="HIV61281.1"/>
    <property type="molecule type" value="Genomic_DNA"/>
</dbReference>
<keyword evidence="4" id="KW-0788">Thiol protease</keyword>
<name>A0A9D1PFS5_9FIRM</name>
<keyword evidence="2" id="KW-0645">Protease</keyword>
<reference evidence="7" key="2">
    <citation type="submission" date="2021-04" db="EMBL/GenBank/DDBJ databases">
        <authorList>
            <person name="Gilroy R."/>
        </authorList>
    </citation>
    <scope>NUCLEOTIDE SEQUENCE</scope>
    <source>
        <strain evidence="7">CHK193-4272</strain>
    </source>
</reference>
<protein>
    <submittedName>
        <fullName evidence="7">C40 family peptidase</fullName>
    </submittedName>
</protein>
<feature type="domain" description="SH3b" evidence="5">
    <location>
        <begin position="94"/>
        <end position="157"/>
    </location>
</feature>
<dbReference type="InterPro" id="IPR036028">
    <property type="entry name" value="SH3-like_dom_sf"/>
</dbReference>
<dbReference type="Proteomes" id="UP000886808">
    <property type="component" value="Unassembled WGS sequence"/>
</dbReference>
<evidence type="ECO:0000256" key="3">
    <source>
        <dbReference type="ARBA" id="ARBA00022801"/>
    </source>
</evidence>
<keyword evidence="3" id="KW-0378">Hydrolase</keyword>
<feature type="domain" description="NlpC/P60" evidence="6">
    <location>
        <begin position="178"/>
        <end position="299"/>
    </location>
</feature>
<organism evidence="7 8">
    <name type="scientific">Candidatus Butyricicoccus avistercoris</name>
    <dbReference type="NCBI Taxonomy" id="2838518"/>
    <lineage>
        <taxon>Bacteria</taxon>
        <taxon>Bacillati</taxon>
        <taxon>Bacillota</taxon>
        <taxon>Clostridia</taxon>
        <taxon>Eubacteriales</taxon>
        <taxon>Butyricicoccaceae</taxon>
        <taxon>Butyricicoccus</taxon>
    </lineage>
</organism>
<reference evidence="7" key="1">
    <citation type="journal article" date="2021" name="PeerJ">
        <title>Extensive microbial diversity within the chicken gut microbiome revealed by metagenomics and culture.</title>
        <authorList>
            <person name="Gilroy R."/>
            <person name="Ravi A."/>
            <person name="Getino M."/>
            <person name="Pursley I."/>
            <person name="Horton D.L."/>
            <person name="Alikhan N.F."/>
            <person name="Baker D."/>
            <person name="Gharbi K."/>
            <person name="Hall N."/>
            <person name="Watson M."/>
            <person name="Adriaenssens E.M."/>
            <person name="Foster-Nyarko E."/>
            <person name="Jarju S."/>
            <person name="Secka A."/>
            <person name="Antonio M."/>
            <person name="Oren A."/>
            <person name="Chaudhuri R.R."/>
            <person name="La Ragione R."/>
            <person name="Hildebrand F."/>
            <person name="Pallen M.J."/>
        </authorList>
    </citation>
    <scope>NUCLEOTIDE SEQUENCE</scope>
    <source>
        <strain evidence="7">CHK193-4272</strain>
    </source>
</reference>
<dbReference type="SUPFAM" id="SSF54001">
    <property type="entry name" value="Cysteine proteinases"/>
    <property type="match status" value="1"/>
</dbReference>
<dbReference type="Gene3D" id="3.90.1720.10">
    <property type="entry name" value="endopeptidase domain like (from Nostoc punctiforme)"/>
    <property type="match status" value="1"/>
</dbReference>
<evidence type="ECO:0000256" key="4">
    <source>
        <dbReference type="ARBA" id="ARBA00022807"/>
    </source>
</evidence>
<evidence type="ECO:0000256" key="1">
    <source>
        <dbReference type="ARBA" id="ARBA00007074"/>
    </source>
</evidence>
<gene>
    <name evidence="7" type="ORF">H9746_00275</name>
</gene>
<dbReference type="PANTHER" id="PTHR47053">
    <property type="entry name" value="MUREIN DD-ENDOPEPTIDASE MEPH-RELATED"/>
    <property type="match status" value="1"/>
</dbReference>
<dbReference type="InterPro" id="IPR000064">
    <property type="entry name" value="NLP_P60_dom"/>
</dbReference>
<dbReference type="InterPro" id="IPR003646">
    <property type="entry name" value="SH3-like_bac-type"/>
</dbReference>
<evidence type="ECO:0000313" key="7">
    <source>
        <dbReference type="EMBL" id="HIV61281.1"/>
    </source>
</evidence>
<dbReference type="InterPro" id="IPR051202">
    <property type="entry name" value="Peptidase_C40"/>
</dbReference>
<dbReference type="GO" id="GO:0006508">
    <property type="term" value="P:proteolysis"/>
    <property type="evidence" value="ECO:0007669"/>
    <property type="project" value="UniProtKB-KW"/>
</dbReference>
<sequence length="299" mass="31600">MSLSKRWIRYAITGAFATALSITASGALYVGQIDASSLNLRSAPNGTVIDSVSRGTKVAVINNSSEWFQIAVDGQTYYASGAYIDWIPECDFNLGTGTIKCSTTVNFRSQPNTSSSVIASLKNGQKVSVIGVSGGWYKVTVNGKTGYISPDYLTINGGAASNQSSAVGSVVDTTSSTQGIRQDILDFAAQFLGTPYVYGGSTPSGFDCSGFTSYVYKNMGISIARTSSDQRATTTNISMDELLPGDLVFFGSNNVVSHVGIYVGDGNFIHSPHTGSVVKYDTLASGNYNRRFICGGRVL</sequence>